<dbReference type="Gene3D" id="1.10.10.10">
    <property type="entry name" value="Winged helix-like DNA-binding domain superfamily/Winged helix DNA-binding domain"/>
    <property type="match status" value="1"/>
</dbReference>
<feature type="compositionally biased region" description="Basic and acidic residues" evidence="4">
    <location>
        <begin position="1"/>
        <end position="11"/>
    </location>
</feature>
<dbReference type="SUPFAM" id="SSF48008">
    <property type="entry name" value="GntR ligand-binding domain-like"/>
    <property type="match status" value="1"/>
</dbReference>
<dbReference type="EMBL" id="SOBR01000002">
    <property type="protein sequence ID" value="TDU23788.1"/>
    <property type="molecule type" value="Genomic_DNA"/>
</dbReference>
<dbReference type="PANTHER" id="PTHR43537:SF5">
    <property type="entry name" value="UXU OPERON TRANSCRIPTIONAL REGULATOR"/>
    <property type="match status" value="1"/>
</dbReference>
<dbReference type="Pfam" id="PF00392">
    <property type="entry name" value="GntR"/>
    <property type="match status" value="1"/>
</dbReference>
<comment type="caution">
    <text evidence="6">The sequence shown here is derived from an EMBL/GenBank/DDBJ whole genome shotgun (WGS) entry which is preliminary data.</text>
</comment>
<dbReference type="SMART" id="SM00345">
    <property type="entry name" value="HTH_GNTR"/>
    <property type="match status" value="1"/>
</dbReference>
<evidence type="ECO:0000313" key="7">
    <source>
        <dbReference type="Proteomes" id="UP000295380"/>
    </source>
</evidence>
<evidence type="ECO:0000259" key="5">
    <source>
        <dbReference type="PROSITE" id="PS50949"/>
    </source>
</evidence>
<dbReference type="AlphaFoldDB" id="A0A4R7NSF8"/>
<dbReference type="CDD" id="cd07377">
    <property type="entry name" value="WHTH_GntR"/>
    <property type="match status" value="1"/>
</dbReference>
<evidence type="ECO:0000256" key="2">
    <source>
        <dbReference type="ARBA" id="ARBA00023125"/>
    </source>
</evidence>
<dbReference type="InterPro" id="IPR036388">
    <property type="entry name" value="WH-like_DNA-bd_sf"/>
</dbReference>
<dbReference type="Proteomes" id="UP000295380">
    <property type="component" value="Unassembled WGS sequence"/>
</dbReference>
<dbReference type="InterPro" id="IPR036390">
    <property type="entry name" value="WH_DNA-bd_sf"/>
</dbReference>
<dbReference type="InterPro" id="IPR000524">
    <property type="entry name" value="Tscrpt_reg_HTH_GntR"/>
</dbReference>
<reference evidence="6 7" key="1">
    <citation type="submission" date="2019-03" db="EMBL/GenBank/DDBJ databases">
        <title>Genomic Encyclopedia of Type Strains, Phase IV (KMG-IV): sequencing the most valuable type-strain genomes for metagenomic binning, comparative biology and taxonomic classification.</title>
        <authorList>
            <person name="Goeker M."/>
        </authorList>
    </citation>
    <scope>NUCLEOTIDE SEQUENCE [LARGE SCALE GENOMIC DNA]</scope>
    <source>
        <strain evidence="6 7">DSM 6770</strain>
    </source>
</reference>
<protein>
    <submittedName>
        <fullName evidence="6">GntR family transcriptional regulator</fullName>
    </submittedName>
</protein>
<evidence type="ECO:0000256" key="3">
    <source>
        <dbReference type="ARBA" id="ARBA00023163"/>
    </source>
</evidence>
<dbReference type="InterPro" id="IPR011711">
    <property type="entry name" value="GntR_C"/>
</dbReference>
<dbReference type="GO" id="GO:0003677">
    <property type="term" value="F:DNA binding"/>
    <property type="evidence" value="ECO:0007669"/>
    <property type="project" value="UniProtKB-KW"/>
</dbReference>
<sequence length="248" mass="27700">MTHDSHSERHGGFSHAGVADSHMGPARLSDKVYGDIVERILQGEYDEGHRLPSEARLAEMNQVSRPVVRQALSRLREDGVVRSQRGAGSYVMRRPDRAMLDFAPLDSLADMQRCFEFRAALEGESARAATHYASSSSLKDIEKALQRLEACIQGGELGVDADFGFHLAVAYATNNRFFSDTLLSLKTQINFGQNLARNLGLRRPGLHLPEVQDEHVRIFEAIRAGDAELACQRMREHIGNSRRRVFEG</sequence>
<proteinExistence type="predicted"/>
<dbReference type="InterPro" id="IPR008920">
    <property type="entry name" value="TF_FadR/GntR_C"/>
</dbReference>
<accession>A0A4R7NSF8</accession>
<dbReference type="SUPFAM" id="SSF46785">
    <property type="entry name" value="Winged helix' DNA-binding domain"/>
    <property type="match status" value="1"/>
</dbReference>
<name>A0A4R7NSF8_9GAMM</name>
<keyword evidence="2" id="KW-0238">DNA-binding</keyword>
<dbReference type="PRINTS" id="PR00035">
    <property type="entry name" value="HTHGNTR"/>
</dbReference>
<dbReference type="GO" id="GO:0003700">
    <property type="term" value="F:DNA-binding transcription factor activity"/>
    <property type="evidence" value="ECO:0007669"/>
    <property type="project" value="InterPro"/>
</dbReference>
<feature type="region of interest" description="Disordered" evidence="4">
    <location>
        <begin position="1"/>
        <end position="21"/>
    </location>
</feature>
<dbReference type="PANTHER" id="PTHR43537">
    <property type="entry name" value="TRANSCRIPTIONAL REGULATOR, GNTR FAMILY"/>
    <property type="match status" value="1"/>
</dbReference>
<dbReference type="SMART" id="SM00895">
    <property type="entry name" value="FCD"/>
    <property type="match status" value="1"/>
</dbReference>
<dbReference type="PROSITE" id="PS50949">
    <property type="entry name" value="HTH_GNTR"/>
    <property type="match status" value="1"/>
</dbReference>
<feature type="domain" description="HTH gntR-type" evidence="5">
    <location>
        <begin position="26"/>
        <end position="94"/>
    </location>
</feature>
<dbReference type="Pfam" id="PF07729">
    <property type="entry name" value="FCD"/>
    <property type="match status" value="1"/>
</dbReference>
<keyword evidence="7" id="KW-1185">Reference proteome</keyword>
<gene>
    <name evidence="6" type="ORF">C8E00_102288</name>
</gene>
<keyword evidence="3" id="KW-0804">Transcription</keyword>
<dbReference type="Gene3D" id="1.20.120.530">
    <property type="entry name" value="GntR ligand-binding domain-like"/>
    <property type="match status" value="1"/>
</dbReference>
<organism evidence="6 7">
    <name type="scientific">Chromohalobacter marismortui</name>
    <dbReference type="NCBI Taxonomy" id="42055"/>
    <lineage>
        <taxon>Bacteria</taxon>
        <taxon>Pseudomonadati</taxon>
        <taxon>Pseudomonadota</taxon>
        <taxon>Gammaproteobacteria</taxon>
        <taxon>Oceanospirillales</taxon>
        <taxon>Halomonadaceae</taxon>
        <taxon>Chromohalobacter</taxon>
    </lineage>
</organism>
<evidence type="ECO:0000256" key="1">
    <source>
        <dbReference type="ARBA" id="ARBA00023015"/>
    </source>
</evidence>
<evidence type="ECO:0000256" key="4">
    <source>
        <dbReference type="SAM" id="MobiDB-lite"/>
    </source>
</evidence>
<evidence type="ECO:0000313" key="6">
    <source>
        <dbReference type="EMBL" id="TDU23788.1"/>
    </source>
</evidence>
<keyword evidence="1" id="KW-0805">Transcription regulation</keyword>